<dbReference type="InterPro" id="IPR036641">
    <property type="entry name" value="HPT_dom_sf"/>
</dbReference>
<protein>
    <submittedName>
        <fullName evidence="3">Hpt domain-containing protein</fullName>
    </submittedName>
</protein>
<accession>A0A1G9Q0A1</accession>
<dbReference type="InterPro" id="IPR011006">
    <property type="entry name" value="CheY-like_superfamily"/>
</dbReference>
<dbReference type="PROSITE" id="PS50110">
    <property type="entry name" value="RESPONSE_REGULATORY"/>
    <property type="match status" value="1"/>
</dbReference>
<dbReference type="SUPFAM" id="SSF52172">
    <property type="entry name" value="CheY-like"/>
    <property type="match status" value="1"/>
</dbReference>
<keyword evidence="1" id="KW-0597">Phosphoprotein</keyword>
<dbReference type="SUPFAM" id="SSF47226">
    <property type="entry name" value="Histidine-containing phosphotransfer domain, HPT domain"/>
    <property type="match status" value="1"/>
</dbReference>
<evidence type="ECO:0000313" key="4">
    <source>
        <dbReference type="Proteomes" id="UP000198680"/>
    </source>
</evidence>
<dbReference type="STRING" id="1137991.SAMN05660642_01445"/>
<dbReference type="OrthoDB" id="5195276at2"/>
<evidence type="ECO:0000313" key="3">
    <source>
        <dbReference type="EMBL" id="SDM04426.1"/>
    </source>
</evidence>
<evidence type="ECO:0000256" key="1">
    <source>
        <dbReference type="PROSITE-ProRule" id="PRU00169"/>
    </source>
</evidence>
<reference evidence="4" key="1">
    <citation type="submission" date="2016-10" db="EMBL/GenBank/DDBJ databases">
        <authorList>
            <person name="Varghese N."/>
            <person name="Submissions S."/>
        </authorList>
    </citation>
    <scope>NUCLEOTIDE SEQUENCE [LARGE SCALE GENOMIC DNA]</scope>
    <source>
        <strain evidence="4">DSM 45419</strain>
    </source>
</reference>
<dbReference type="EMBL" id="FNHE01000003">
    <property type="protein sequence ID" value="SDM04426.1"/>
    <property type="molecule type" value="Genomic_DNA"/>
</dbReference>
<proteinExistence type="predicted"/>
<dbReference type="AlphaFoldDB" id="A0A1G9Q0A1"/>
<dbReference type="Pfam" id="PF01627">
    <property type="entry name" value="Hpt"/>
    <property type="match status" value="1"/>
</dbReference>
<dbReference type="Gene3D" id="1.20.120.160">
    <property type="entry name" value="HPT domain"/>
    <property type="match status" value="1"/>
</dbReference>
<dbReference type="Pfam" id="PF00072">
    <property type="entry name" value="Response_reg"/>
    <property type="match status" value="1"/>
</dbReference>
<feature type="modified residue" description="4-aspartylphosphate" evidence="1">
    <location>
        <position position="55"/>
    </location>
</feature>
<dbReference type="InterPro" id="IPR001789">
    <property type="entry name" value="Sig_transdc_resp-reg_receiver"/>
</dbReference>
<keyword evidence="4" id="KW-1185">Reference proteome</keyword>
<dbReference type="Proteomes" id="UP000198680">
    <property type="component" value="Unassembled WGS sequence"/>
</dbReference>
<dbReference type="GO" id="GO:0000160">
    <property type="term" value="P:phosphorelay signal transduction system"/>
    <property type="evidence" value="ECO:0007669"/>
    <property type="project" value="InterPro"/>
</dbReference>
<dbReference type="SMART" id="SM00448">
    <property type="entry name" value="REC"/>
    <property type="match status" value="1"/>
</dbReference>
<name>A0A1G9Q0A1_9ACTN</name>
<dbReference type="InterPro" id="IPR008207">
    <property type="entry name" value="Sig_transdc_His_kin_Hpt_dom"/>
</dbReference>
<gene>
    <name evidence="3" type="ORF">SAMN05660642_01445</name>
</gene>
<feature type="domain" description="Response regulatory" evidence="2">
    <location>
        <begin position="6"/>
        <end position="119"/>
    </location>
</feature>
<organism evidence="3 4">
    <name type="scientific">Geodermatophilus siccatus</name>
    <dbReference type="NCBI Taxonomy" id="1137991"/>
    <lineage>
        <taxon>Bacteria</taxon>
        <taxon>Bacillati</taxon>
        <taxon>Actinomycetota</taxon>
        <taxon>Actinomycetes</taxon>
        <taxon>Geodermatophilales</taxon>
        <taxon>Geodermatophilaceae</taxon>
        <taxon>Geodermatophilus</taxon>
    </lineage>
</organism>
<dbReference type="RefSeq" id="WP_091215706.1">
    <property type="nucleotide sequence ID" value="NZ_FNHE01000003.1"/>
</dbReference>
<sequence length="219" mass="21929">MSAVPTALVVGADAAGRAPLAALLQLTGWDVRESAGTREALGLARRLELDLVVVDLDGPAGEAPALLRRLRLVGCRAHLLAVTAAGAPDRAAALEAGALACLPRPVDARLLVGLLARRAPGPQAPAAGGAPGADVDADLMDRLQQVYAAALPDRLTAIADGARTGDAAALARASATLAGTSAQLGHPEVAAVCRAIAQDARRGVVAHELVVELRSVAGG</sequence>
<evidence type="ECO:0000259" key="2">
    <source>
        <dbReference type="PROSITE" id="PS50110"/>
    </source>
</evidence>
<dbReference type="Gene3D" id="3.40.50.2300">
    <property type="match status" value="1"/>
</dbReference>